<sequence length="144" mass="15224">MRFLAIIATILTVVGFGMASAIPANELVARNTTTANDYGTICNSASLQLADIEGCYDFLNAPERADLDCWSEGPDSDGHFCSNNGVYVTGVSWPNRGVQLATKCGMAAGRLWQLLGTCGLNGGSIGVMGNTTPDLVIHLTDHWV</sequence>
<protein>
    <recommendedName>
        <fullName evidence="4">Cyanovirin-N domain-containing protein</fullName>
    </recommendedName>
</protein>
<reference evidence="2" key="1">
    <citation type="journal article" date="2020" name="Stud. Mycol.">
        <title>101 Dothideomycetes genomes: a test case for predicting lifestyles and emergence of pathogens.</title>
        <authorList>
            <person name="Haridas S."/>
            <person name="Albert R."/>
            <person name="Binder M."/>
            <person name="Bloem J."/>
            <person name="Labutti K."/>
            <person name="Salamov A."/>
            <person name="Andreopoulos B."/>
            <person name="Baker S."/>
            <person name="Barry K."/>
            <person name="Bills G."/>
            <person name="Bluhm B."/>
            <person name="Cannon C."/>
            <person name="Castanera R."/>
            <person name="Culley D."/>
            <person name="Daum C."/>
            <person name="Ezra D."/>
            <person name="Gonzalez J."/>
            <person name="Henrissat B."/>
            <person name="Kuo A."/>
            <person name="Liang C."/>
            <person name="Lipzen A."/>
            <person name="Lutzoni F."/>
            <person name="Magnuson J."/>
            <person name="Mondo S."/>
            <person name="Nolan M."/>
            <person name="Ohm R."/>
            <person name="Pangilinan J."/>
            <person name="Park H.-J."/>
            <person name="Ramirez L."/>
            <person name="Alfaro M."/>
            <person name="Sun H."/>
            <person name="Tritt A."/>
            <person name="Yoshinaga Y."/>
            <person name="Zwiers L.-H."/>
            <person name="Turgeon B."/>
            <person name="Goodwin S."/>
            <person name="Spatafora J."/>
            <person name="Crous P."/>
            <person name="Grigoriev I."/>
        </authorList>
    </citation>
    <scope>NUCLEOTIDE SEQUENCE</scope>
    <source>
        <strain evidence="2">CBS 115976</strain>
    </source>
</reference>
<feature type="signal peptide" evidence="1">
    <location>
        <begin position="1"/>
        <end position="19"/>
    </location>
</feature>
<name>A0A6A6U2E9_9PEZI</name>
<dbReference type="EMBL" id="MU004241">
    <property type="protein sequence ID" value="KAF2665124.1"/>
    <property type="molecule type" value="Genomic_DNA"/>
</dbReference>
<accession>A0A6A6U2E9</accession>
<dbReference type="AlphaFoldDB" id="A0A6A6U2E9"/>
<evidence type="ECO:0000313" key="2">
    <source>
        <dbReference type="EMBL" id="KAF2665124.1"/>
    </source>
</evidence>
<keyword evidence="3" id="KW-1185">Reference proteome</keyword>
<gene>
    <name evidence="2" type="ORF">BT63DRAFT_85672</name>
</gene>
<evidence type="ECO:0000313" key="3">
    <source>
        <dbReference type="Proteomes" id="UP000799302"/>
    </source>
</evidence>
<proteinExistence type="predicted"/>
<evidence type="ECO:0000256" key="1">
    <source>
        <dbReference type="SAM" id="SignalP"/>
    </source>
</evidence>
<feature type="chain" id="PRO_5025443983" description="Cyanovirin-N domain-containing protein" evidence="1">
    <location>
        <begin position="20"/>
        <end position="144"/>
    </location>
</feature>
<evidence type="ECO:0008006" key="4">
    <source>
        <dbReference type="Google" id="ProtNLM"/>
    </source>
</evidence>
<organism evidence="2 3">
    <name type="scientific">Microthyrium microscopicum</name>
    <dbReference type="NCBI Taxonomy" id="703497"/>
    <lineage>
        <taxon>Eukaryota</taxon>
        <taxon>Fungi</taxon>
        <taxon>Dikarya</taxon>
        <taxon>Ascomycota</taxon>
        <taxon>Pezizomycotina</taxon>
        <taxon>Dothideomycetes</taxon>
        <taxon>Dothideomycetes incertae sedis</taxon>
        <taxon>Microthyriales</taxon>
        <taxon>Microthyriaceae</taxon>
        <taxon>Microthyrium</taxon>
    </lineage>
</organism>
<dbReference type="Proteomes" id="UP000799302">
    <property type="component" value="Unassembled WGS sequence"/>
</dbReference>
<keyword evidence="1" id="KW-0732">Signal</keyword>